<gene>
    <name evidence="6" type="ORF">FYJ51_02640</name>
</gene>
<dbReference type="Pfam" id="PF00440">
    <property type="entry name" value="TetR_N"/>
    <property type="match status" value="1"/>
</dbReference>
<evidence type="ECO:0000256" key="2">
    <source>
        <dbReference type="ARBA" id="ARBA00023125"/>
    </source>
</evidence>
<dbReference type="PROSITE" id="PS01081">
    <property type="entry name" value="HTH_TETR_1"/>
    <property type="match status" value="1"/>
</dbReference>
<dbReference type="Pfam" id="PF13972">
    <property type="entry name" value="TetR"/>
    <property type="match status" value="1"/>
</dbReference>
<evidence type="ECO:0000313" key="7">
    <source>
        <dbReference type="Proteomes" id="UP000461880"/>
    </source>
</evidence>
<dbReference type="AlphaFoldDB" id="A0A7X2TF50"/>
<evidence type="ECO:0000256" key="1">
    <source>
        <dbReference type="ARBA" id="ARBA00023015"/>
    </source>
</evidence>
<keyword evidence="7" id="KW-1185">Reference proteome</keyword>
<dbReference type="PROSITE" id="PS50977">
    <property type="entry name" value="HTH_TETR_2"/>
    <property type="match status" value="1"/>
</dbReference>
<proteinExistence type="predicted"/>
<keyword evidence="3" id="KW-0804">Transcription</keyword>
<sequence length="194" mass="23055">MPCYHSVMSDRYQDILNTALDLFNKHGYENVTMRMISNELGISPGNLTYYFPKKIDILTALLKEIRTTPEEENAESLDDLRRYLFNMVEGVQREQFFFSISDLQRLDRKFFEENRNAVNHFKEVLFRILGELQQRGILSKDMSDTWKKDYIEIIMLSHLSWARETGKQSTYTNLSLEEFIDSQMRLLEPFVMPK</sequence>
<dbReference type="SUPFAM" id="SSF46689">
    <property type="entry name" value="Homeodomain-like"/>
    <property type="match status" value="1"/>
</dbReference>
<dbReference type="InterPro" id="IPR050109">
    <property type="entry name" value="HTH-type_TetR-like_transc_reg"/>
</dbReference>
<dbReference type="InterPro" id="IPR023772">
    <property type="entry name" value="DNA-bd_HTH_TetR-type_CS"/>
</dbReference>
<reference evidence="6 7" key="1">
    <citation type="submission" date="2019-08" db="EMBL/GenBank/DDBJ databases">
        <title>In-depth cultivation of the pig gut microbiome towards novel bacterial diversity and tailored functional studies.</title>
        <authorList>
            <person name="Wylensek D."/>
            <person name="Hitch T.C.A."/>
            <person name="Clavel T."/>
        </authorList>
    </citation>
    <scope>NUCLEOTIDE SEQUENCE [LARGE SCALE GENOMIC DNA]</scope>
    <source>
        <strain evidence="6 7">Oil+RF-744-GAM-WT-6</strain>
    </source>
</reference>
<dbReference type="InterPro" id="IPR009057">
    <property type="entry name" value="Homeodomain-like_sf"/>
</dbReference>
<accession>A0A7X2TF50</accession>
<evidence type="ECO:0000259" key="5">
    <source>
        <dbReference type="PROSITE" id="PS50977"/>
    </source>
</evidence>
<keyword evidence="1" id="KW-0805">Transcription regulation</keyword>
<dbReference type="InterPro" id="IPR025722">
    <property type="entry name" value="TetR"/>
</dbReference>
<dbReference type="Gene3D" id="1.10.357.10">
    <property type="entry name" value="Tetracycline Repressor, domain 2"/>
    <property type="match status" value="1"/>
</dbReference>
<dbReference type="GO" id="GO:0003700">
    <property type="term" value="F:DNA-binding transcription factor activity"/>
    <property type="evidence" value="ECO:0007669"/>
    <property type="project" value="TreeGrafter"/>
</dbReference>
<dbReference type="EMBL" id="VUMN01000003">
    <property type="protein sequence ID" value="MSS57800.1"/>
    <property type="molecule type" value="Genomic_DNA"/>
</dbReference>
<dbReference type="PRINTS" id="PR00455">
    <property type="entry name" value="HTHTETR"/>
</dbReference>
<protein>
    <submittedName>
        <fullName evidence="6">TetR/AcrR family transcriptional regulator</fullName>
    </submittedName>
</protein>
<name>A0A7X2TF50_9FIRM</name>
<feature type="domain" description="HTH tetR-type" evidence="5">
    <location>
        <begin position="9"/>
        <end position="69"/>
    </location>
</feature>
<dbReference type="Proteomes" id="UP000461880">
    <property type="component" value="Unassembled WGS sequence"/>
</dbReference>
<organism evidence="6 7">
    <name type="scientific">Stecheria intestinalis</name>
    <dbReference type="NCBI Taxonomy" id="2606630"/>
    <lineage>
        <taxon>Bacteria</taxon>
        <taxon>Bacillati</taxon>
        <taxon>Bacillota</taxon>
        <taxon>Erysipelotrichia</taxon>
        <taxon>Erysipelotrichales</taxon>
        <taxon>Erysipelotrichaceae</taxon>
        <taxon>Stecheria</taxon>
    </lineage>
</organism>
<dbReference type="InterPro" id="IPR001647">
    <property type="entry name" value="HTH_TetR"/>
</dbReference>
<dbReference type="PANTHER" id="PTHR30055:SF234">
    <property type="entry name" value="HTH-TYPE TRANSCRIPTIONAL REGULATOR BETI"/>
    <property type="match status" value="1"/>
</dbReference>
<evidence type="ECO:0000256" key="4">
    <source>
        <dbReference type="PROSITE-ProRule" id="PRU00335"/>
    </source>
</evidence>
<dbReference type="GO" id="GO:0000976">
    <property type="term" value="F:transcription cis-regulatory region binding"/>
    <property type="evidence" value="ECO:0007669"/>
    <property type="project" value="TreeGrafter"/>
</dbReference>
<keyword evidence="2 4" id="KW-0238">DNA-binding</keyword>
<evidence type="ECO:0000256" key="3">
    <source>
        <dbReference type="ARBA" id="ARBA00023163"/>
    </source>
</evidence>
<evidence type="ECO:0000313" key="6">
    <source>
        <dbReference type="EMBL" id="MSS57800.1"/>
    </source>
</evidence>
<dbReference type="PANTHER" id="PTHR30055">
    <property type="entry name" value="HTH-TYPE TRANSCRIPTIONAL REGULATOR RUTR"/>
    <property type="match status" value="1"/>
</dbReference>
<comment type="caution">
    <text evidence="6">The sequence shown here is derived from an EMBL/GenBank/DDBJ whole genome shotgun (WGS) entry which is preliminary data.</text>
</comment>
<feature type="DNA-binding region" description="H-T-H motif" evidence="4">
    <location>
        <begin position="32"/>
        <end position="51"/>
    </location>
</feature>